<dbReference type="PANTHER" id="PTHR47786">
    <property type="entry name" value="ALPHA-1,4-GLUCAN:MALTOSE-1-PHOSPHATE MALTOSYLTRANSFERASE"/>
    <property type="match status" value="1"/>
</dbReference>
<dbReference type="OrthoDB" id="9805159at2"/>
<feature type="binding site" evidence="6">
    <location>
        <position position="382"/>
    </location>
    <ligand>
        <name>alpha-maltose 1-phosphate</name>
        <dbReference type="ChEBI" id="CHEBI:63576"/>
    </ligand>
</feature>
<dbReference type="Pfam" id="PF21702">
    <property type="entry name" value="GLGE_C"/>
    <property type="match status" value="1"/>
</dbReference>
<feature type="compositionally biased region" description="Polar residues" evidence="7">
    <location>
        <begin position="63"/>
        <end position="75"/>
    </location>
</feature>
<evidence type="ECO:0000256" key="5">
    <source>
        <dbReference type="ARBA" id="ARBA00048735"/>
    </source>
</evidence>
<dbReference type="InterPro" id="IPR013780">
    <property type="entry name" value="Glyco_hydro_b"/>
</dbReference>
<dbReference type="Gene3D" id="2.60.40.10">
    <property type="entry name" value="Immunoglobulins"/>
    <property type="match status" value="1"/>
</dbReference>
<evidence type="ECO:0000256" key="1">
    <source>
        <dbReference type="ARBA" id="ARBA00011738"/>
    </source>
</evidence>
<dbReference type="GO" id="GO:0030979">
    <property type="term" value="P:alpha-glucan biosynthetic process"/>
    <property type="evidence" value="ECO:0007669"/>
    <property type="project" value="UniProtKB-UniRule"/>
</dbReference>
<reference evidence="9 10" key="1">
    <citation type="submission" date="2019-09" db="EMBL/GenBank/DDBJ databases">
        <title>Genome sequencing of strain KACC 19322.</title>
        <authorList>
            <person name="Heo J."/>
            <person name="Kim S.-J."/>
            <person name="Kim J.-S."/>
            <person name="Hong S.-B."/>
            <person name="Kwon S.-W."/>
        </authorList>
    </citation>
    <scope>NUCLEOTIDE SEQUENCE [LARGE SCALE GENOMIC DNA]</scope>
    <source>
        <strain evidence="9 10">KACC 19322</strain>
    </source>
</reference>
<feature type="binding site" evidence="6">
    <location>
        <position position="453"/>
    </location>
    <ligand>
        <name>alpha-maltose 1-phosphate</name>
        <dbReference type="ChEBI" id="CHEBI:63576"/>
    </ligand>
</feature>
<keyword evidence="3 6" id="KW-0808">Transferase</keyword>
<feature type="region of interest" description="Disordered" evidence="7">
    <location>
        <begin position="44"/>
        <end position="75"/>
    </location>
</feature>
<evidence type="ECO:0000313" key="9">
    <source>
        <dbReference type="EMBL" id="QEO10533.1"/>
    </source>
</evidence>
<dbReference type="InterPro" id="IPR017853">
    <property type="entry name" value="GH"/>
</dbReference>
<keyword evidence="4 6" id="KW-0119">Carbohydrate metabolism</keyword>
<evidence type="ECO:0000256" key="2">
    <source>
        <dbReference type="ARBA" id="ARBA00022676"/>
    </source>
</evidence>
<dbReference type="PANTHER" id="PTHR47786:SF2">
    <property type="entry name" value="GLYCOSYL HYDROLASE FAMILY 13 CATALYTIC DOMAIN-CONTAINING PROTEIN"/>
    <property type="match status" value="1"/>
</dbReference>
<evidence type="ECO:0000256" key="4">
    <source>
        <dbReference type="ARBA" id="ARBA00023277"/>
    </source>
</evidence>
<gene>
    <name evidence="6" type="primary">glgE</name>
    <name evidence="9" type="ORF">FLP23_11295</name>
</gene>
<comment type="subunit">
    <text evidence="1 6">Homodimer.</text>
</comment>
<feature type="active site" description="Proton donor" evidence="6">
    <location>
        <position position="481"/>
    </location>
</feature>
<dbReference type="HAMAP" id="MF_02124">
    <property type="entry name" value="GlgE"/>
    <property type="match status" value="1"/>
</dbReference>
<dbReference type="InterPro" id="IPR021828">
    <property type="entry name" value="GlgE_dom_N/S"/>
</dbReference>
<feature type="site" description="Transition state stabilizer" evidence="6">
    <location>
        <position position="538"/>
    </location>
</feature>
<evidence type="ECO:0000256" key="7">
    <source>
        <dbReference type="SAM" id="MobiDB-lite"/>
    </source>
</evidence>
<dbReference type="Gene3D" id="1.20.58.80">
    <property type="entry name" value="Phosphotransferase system, lactose/cellobiose-type IIA subunit"/>
    <property type="match status" value="1"/>
</dbReference>
<comment type="catalytic activity">
    <reaction evidence="5 6">
        <text>alpha-maltose 1-phosphate + [(1-&gt;4)-alpha-D-glucosyl](n) = [(1-&gt;4)-alpha-D-glucosyl](n+2) + phosphate</text>
        <dbReference type="Rhea" id="RHEA:42692"/>
        <dbReference type="Rhea" id="RHEA-COMP:9584"/>
        <dbReference type="Rhea" id="RHEA-COMP:10183"/>
        <dbReference type="ChEBI" id="CHEBI:15444"/>
        <dbReference type="ChEBI" id="CHEBI:43474"/>
        <dbReference type="ChEBI" id="CHEBI:63576"/>
        <dbReference type="EC" id="2.4.99.16"/>
    </reaction>
</comment>
<dbReference type="InterPro" id="IPR006047">
    <property type="entry name" value="GH13_cat_dom"/>
</dbReference>
<dbReference type="AlphaFoldDB" id="A0A5C1Y8W3"/>
<proteinExistence type="inferred from homology"/>
<feature type="active site" description="Nucleophile" evidence="6">
    <location>
        <position position="452"/>
    </location>
</feature>
<feature type="binding site" evidence="6">
    <location>
        <begin position="591"/>
        <end position="592"/>
    </location>
    <ligand>
        <name>alpha-maltose 1-phosphate</name>
        <dbReference type="ChEBI" id="CHEBI:63576"/>
    </ligand>
</feature>
<dbReference type="EC" id="2.4.99.16" evidence="6"/>
<dbReference type="GO" id="GO:0004553">
    <property type="term" value="F:hydrolase activity, hydrolyzing O-glycosyl compounds"/>
    <property type="evidence" value="ECO:0007669"/>
    <property type="project" value="InterPro"/>
</dbReference>
<dbReference type="Gene3D" id="3.20.20.80">
    <property type="entry name" value="Glycosidases"/>
    <property type="match status" value="1"/>
</dbReference>
<evidence type="ECO:0000313" key="10">
    <source>
        <dbReference type="Proteomes" id="UP000322159"/>
    </source>
</evidence>
<protein>
    <recommendedName>
        <fullName evidence="6">Alpha-1,4-glucan:maltose-1-phosphate maltosyltransferase</fullName>
        <shortName evidence="6">GMPMT</shortName>
        <ecNumber evidence="6">2.4.99.16</ecNumber>
    </recommendedName>
    <alternativeName>
        <fullName evidence="6">(1-&gt;4)-alpha-D-glucan:maltose-1-phosphate alpha-D-maltosyltransferase</fullName>
    </alternativeName>
</protein>
<dbReference type="CDD" id="cd11344">
    <property type="entry name" value="AmyAc_GlgE_like"/>
    <property type="match status" value="1"/>
</dbReference>
<sequence>MPLTRENIERAGASGDILSLIFGVQRSPRGTNRTDKRVYQAPCTPTVGSSLPGGPAPRRYGQGVSTAHSQPTPTVRSARIGRIPIRDLAPQQPENRWPAKSYLGEVVPFEATVFREGHGIIGAELLLTDPSGGETVHPMRLTGAGTDRWRAELRAETTGRHRYRVRAYSDDWASWLHAATIKLGAGDEPELIFAMGAELLERVSGKIASDARAALLDATATPAERLKVATDRRVVAAIARHPIRSLVTESETIELQVERARAAVGSWYEFFPRSEGAKRQRDGSWKSGTFRTAAKRLPGVAAMGFDVVYLPPIHPIGRTFRKGPNNSTVAGPLDPGSPWAIGAAEGGHDAIHPDLGTLTDFRYFLKQAAANGIEIALDLALQCSPDHPWVAEHPEWFTQRPDGSIAYAENPPKKYQDIYPLNFDRDPVGLRAEVLRLVELWIERGIRIFRVDNPHTKPLDFWEWLLGEVAARHPDVVFLAEAFTRPPMLHSLAGAGFHQSYSYFTWRNTKTELEEFLGEISGRSADYLRPNLFVNTPDILTEYLQFGGKAAYKVRAAIAATASPSWGVYAGYELFEDVARPGSEENIDNEKYEYKQRDWEKASAAGHSLAPYLTLLNQARAEHPALGQLRGLSLHWSDDDAVLVYSKSLDGAFTPTGRRDTVIVVANVDPHSVRETMVYLDLAALGLSPGDSFVVRDLVTGARWTWGEANYVRLDAFTEPVHILAVEPQKGR</sequence>
<accession>A0A5C1Y8W3</accession>
<feature type="domain" description="Glycosyl hydrolase family 13 catalytic" evidence="8">
    <location>
        <begin position="265"/>
        <end position="601"/>
    </location>
</feature>
<dbReference type="SUPFAM" id="SSF51445">
    <property type="entry name" value="(Trans)glycosidases"/>
    <property type="match status" value="1"/>
</dbReference>
<feature type="binding site" evidence="6">
    <location>
        <position position="417"/>
    </location>
    <ligand>
        <name>alpha-maltose 1-phosphate</name>
        <dbReference type="ChEBI" id="CHEBI:63576"/>
    </ligand>
</feature>
<dbReference type="Pfam" id="PF11896">
    <property type="entry name" value="GlgE_dom_N_S"/>
    <property type="match status" value="1"/>
</dbReference>
<comment type="similarity">
    <text evidence="6">Belongs to the glycosyl hydrolase 13 family. GlgE subfamily.</text>
</comment>
<dbReference type="KEGG" id="lyk:FLP23_11295"/>
<keyword evidence="2 6" id="KW-0328">Glycosyltransferase</keyword>
<evidence type="ECO:0000259" key="8">
    <source>
        <dbReference type="SMART" id="SM00642"/>
    </source>
</evidence>
<dbReference type="EMBL" id="CP043504">
    <property type="protein sequence ID" value="QEO10533.1"/>
    <property type="molecule type" value="Genomic_DNA"/>
</dbReference>
<keyword evidence="10" id="KW-1185">Reference proteome</keyword>
<evidence type="ECO:0000256" key="6">
    <source>
        <dbReference type="HAMAP-Rule" id="MF_02124"/>
    </source>
</evidence>
<dbReference type="InterPro" id="IPR013783">
    <property type="entry name" value="Ig-like_fold"/>
</dbReference>
<organism evidence="9 10">
    <name type="scientific">Protaetiibacter larvae</name>
    <dbReference type="NCBI Taxonomy" id="2592654"/>
    <lineage>
        <taxon>Bacteria</taxon>
        <taxon>Bacillati</taxon>
        <taxon>Actinomycetota</taxon>
        <taxon>Actinomycetes</taxon>
        <taxon>Micrococcales</taxon>
        <taxon>Microbacteriaceae</taxon>
        <taxon>Protaetiibacter</taxon>
    </lineage>
</organism>
<dbReference type="Gene3D" id="2.60.40.1180">
    <property type="entry name" value="Golgi alpha-mannosidase II"/>
    <property type="match status" value="1"/>
</dbReference>
<dbReference type="GO" id="GO:0016758">
    <property type="term" value="F:hexosyltransferase activity"/>
    <property type="evidence" value="ECO:0007669"/>
    <property type="project" value="UniProtKB-UniRule"/>
</dbReference>
<dbReference type="SMART" id="SM00642">
    <property type="entry name" value="Aamy"/>
    <property type="match status" value="1"/>
</dbReference>
<dbReference type="Proteomes" id="UP000322159">
    <property type="component" value="Chromosome"/>
</dbReference>
<comment type="function">
    <text evidence="6">Maltosyltransferase that uses maltose 1-phosphate (M1P) as the sugar donor to elongate linear or branched alpha-(1-&gt;4)-glucans. Is involved in a branched alpha-glucan biosynthetic pathway from trehalose, together with TreS, Mak and GlgB.</text>
</comment>
<dbReference type="InterPro" id="IPR026585">
    <property type="entry name" value="GlgE"/>
</dbReference>
<evidence type="ECO:0000256" key="3">
    <source>
        <dbReference type="ARBA" id="ARBA00022679"/>
    </source>
</evidence>
<name>A0A5C1Y8W3_9MICO</name>
<feature type="binding site" evidence="6">
    <location>
        <position position="322"/>
    </location>
    <ligand>
        <name>alpha-maltose 1-phosphate</name>
        <dbReference type="ChEBI" id="CHEBI:63576"/>
    </ligand>
</feature>
<dbReference type="InterPro" id="IPR049171">
    <property type="entry name" value="GLGE_C"/>
</dbReference>